<evidence type="ECO:0000313" key="4">
    <source>
        <dbReference type="Proteomes" id="UP001567538"/>
    </source>
</evidence>
<feature type="region of interest" description="Disordered" evidence="1">
    <location>
        <begin position="264"/>
        <end position="284"/>
    </location>
</feature>
<dbReference type="PANTHER" id="PTHR35046">
    <property type="entry name" value="ZINC KNUCKLE (CCHC-TYPE) FAMILY PROTEIN"/>
    <property type="match status" value="1"/>
</dbReference>
<feature type="region of interest" description="Disordered" evidence="1">
    <location>
        <begin position="399"/>
        <end position="418"/>
    </location>
</feature>
<sequence>MRKHVEKFYSLCIECRQAKSKSNNFGLYTPLPAPTHPWVDISMDFVLGLPRSPKGNDSIFVVVDRFSKMTHFIPCRKTSDAKFIANLFFKEVVRLHGIPKTIMSDRDVKFLSFFWKTLWSRLGTKLLFSTTAHPQTDGQTEVVNRSLGTLLRALVFENKASWEECVPITEFAYNRTLHSTTHLSPFEIVNGFNPLTPLDLSTVDLPLPCMLDVGGEDRAKFVKDLHEQIRFPDKTKGKLAPRGDKPFLVLERVNDNAYVIDLSGNPDLRTNPSQEGEDDANPLRMEGRPMTRCAQEGLSILIQKLVQEESSRPEVPVMKHIIIAGTRDPPVRMSFSRPLHHPDGCSRESYKRSESPTRPGWEFMLKEHQDGWLDSGMRRAGSPTRPEWILGISATRMGGRSKACRGQGVLPDSGGIQA</sequence>
<dbReference type="InterPro" id="IPR036397">
    <property type="entry name" value="RNaseH_sf"/>
</dbReference>
<gene>
    <name evidence="3" type="ORF">AAHA92_32835</name>
</gene>
<evidence type="ECO:0000256" key="1">
    <source>
        <dbReference type="SAM" id="MobiDB-lite"/>
    </source>
</evidence>
<accession>A0ABD1FLZ5</accession>
<protein>
    <recommendedName>
        <fullName evidence="2">Integrase catalytic domain-containing protein</fullName>
    </recommendedName>
</protein>
<dbReference type="InterPro" id="IPR012337">
    <property type="entry name" value="RNaseH-like_sf"/>
</dbReference>
<dbReference type="InterPro" id="IPR056924">
    <property type="entry name" value="SH3_Tf2-1"/>
</dbReference>
<organism evidence="3 4">
    <name type="scientific">Salvia divinorum</name>
    <name type="common">Maria pastora</name>
    <name type="synonym">Diviner's sage</name>
    <dbReference type="NCBI Taxonomy" id="28513"/>
    <lineage>
        <taxon>Eukaryota</taxon>
        <taxon>Viridiplantae</taxon>
        <taxon>Streptophyta</taxon>
        <taxon>Embryophyta</taxon>
        <taxon>Tracheophyta</taxon>
        <taxon>Spermatophyta</taxon>
        <taxon>Magnoliopsida</taxon>
        <taxon>eudicotyledons</taxon>
        <taxon>Gunneridae</taxon>
        <taxon>Pentapetalae</taxon>
        <taxon>asterids</taxon>
        <taxon>lamiids</taxon>
        <taxon>Lamiales</taxon>
        <taxon>Lamiaceae</taxon>
        <taxon>Nepetoideae</taxon>
        <taxon>Mentheae</taxon>
        <taxon>Salviinae</taxon>
        <taxon>Salvia</taxon>
        <taxon>Salvia subgen. Calosphace</taxon>
    </lineage>
</organism>
<keyword evidence="4" id="KW-1185">Reference proteome</keyword>
<dbReference type="EMBL" id="JBEAFC010000014">
    <property type="protein sequence ID" value="KAL1532875.1"/>
    <property type="molecule type" value="Genomic_DNA"/>
</dbReference>
<dbReference type="PANTHER" id="PTHR35046:SF9">
    <property type="entry name" value="RNA-DIRECTED DNA POLYMERASE"/>
    <property type="match status" value="1"/>
</dbReference>
<dbReference type="InterPro" id="IPR001584">
    <property type="entry name" value="Integrase_cat-core"/>
</dbReference>
<proteinExistence type="predicted"/>
<evidence type="ECO:0000259" key="2">
    <source>
        <dbReference type="PROSITE" id="PS50994"/>
    </source>
</evidence>
<comment type="caution">
    <text evidence="3">The sequence shown here is derived from an EMBL/GenBank/DDBJ whole genome shotgun (WGS) entry which is preliminary data.</text>
</comment>
<feature type="domain" description="Integrase catalytic" evidence="2">
    <location>
        <begin position="33"/>
        <end position="193"/>
    </location>
</feature>
<evidence type="ECO:0000313" key="3">
    <source>
        <dbReference type="EMBL" id="KAL1532875.1"/>
    </source>
</evidence>
<name>A0ABD1FLZ5_SALDI</name>
<dbReference type="SUPFAM" id="SSF53098">
    <property type="entry name" value="Ribonuclease H-like"/>
    <property type="match status" value="1"/>
</dbReference>
<dbReference type="Proteomes" id="UP001567538">
    <property type="component" value="Unassembled WGS sequence"/>
</dbReference>
<dbReference type="AlphaFoldDB" id="A0ABD1FLZ5"/>
<dbReference type="Gene3D" id="3.30.420.10">
    <property type="entry name" value="Ribonuclease H-like superfamily/Ribonuclease H"/>
    <property type="match status" value="1"/>
</dbReference>
<reference evidence="3 4" key="1">
    <citation type="submission" date="2024-06" db="EMBL/GenBank/DDBJ databases">
        <title>A chromosome level genome sequence of Diviner's sage (Salvia divinorum).</title>
        <authorList>
            <person name="Ford S.A."/>
            <person name="Ro D.-K."/>
            <person name="Ness R.W."/>
            <person name="Phillips M.A."/>
        </authorList>
    </citation>
    <scope>NUCLEOTIDE SEQUENCE [LARGE SCALE GENOMIC DNA]</scope>
    <source>
        <strain evidence="3">SAF-2024a</strain>
        <tissue evidence="3">Leaf</tissue>
    </source>
</reference>
<dbReference type="PROSITE" id="PS50994">
    <property type="entry name" value="INTEGRASE"/>
    <property type="match status" value="1"/>
</dbReference>
<dbReference type="Pfam" id="PF24626">
    <property type="entry name" value="SH3_Tf2-1"/>
    <property type="match status" value="1"/>
</dbReference>